<organism evidence="1 2">
    <name type="scientific">Brunnivagina elsteri CCALA 953</name>
    <dbReference type="NCBI Taxonomy" id="987040"/>
    <lineage>
        <taxon>Bacteria</taxon>
        <taxon>Bacillati</taxon>
        <taxon>Cyanobacteriota</taxon>
        <taxon>Cyanophyceae</taxon>
        <taxon>Nostocales</taxon>
        <taxon>Calotrichaceae</taxon>
        <taxon>Brunnivagina</taxon>
    </lineage>
</organism>
<name>A0A2A2TFW1_9CYAN</name>
<dbReference type="AlphaFoldDB" id="A0A2A2TFW1"/>
<evidence type="ECO:0008006" key="3">
    <source>
        <dbReference type="Google" id="ProtNLM"/>
    </source>
</evidence>
<evidence type="ECO:0000313" key="2">
    <source>
        <dbReference type="Proteomes" id="UP000218238"/>
    </source>
</evidence>
<accession>A0A2A2TFW1</accession>
<dbReference type="Proteomes" id="UP000218238">
    <property type="component" value="Unassembled WGS sequence"/>
</dbReference>
<dbReference type="OrthoDB" id="194883at2"/>
<gene>
    <name evidence="1" type="ORF">CK510_18275</name>
</gene>
<sequence>MKNMNIQVKGTIAPGYGVASGKGGDSRFPQGTIEMQKPFFQELGLDLSPYFSGTLNISIHPHRYRVKSFKYTFINVKWSSIQPAEDFSFADCRILFNDSSFEGLIYYPHPDTKPDHFQAADILEVIAPKIDGLKYGDELILECDRTQIDIVIVKKFWKY</sequence>
<dbReference type="EMBL" id="NTFS01000217">
    <property type="protein sequence ID" value="PAX52630.1"/>
    <property type="molecule type" value="Genomic_DNA"/>
</dbReference>
<protein>
    <recommendedName>
        <fullName evidence="3">Riboflavin kinase</fullName>
    </recommendedName>
</protein>
<keyword evidence="2" id="KW-1185">Reference proteome</keyword>
<evidence type="ECO:0000313" key="1">
    <source>
        <dbReference type="EMBL" id="PAX52630.1"/>
    </source>
</evidence>
<proteinExistence type="predicted"/>
<reference evidence="1 2" key="1">
    <citation type="submission" date="2017-08" db="EMBL/GenBank/DDBJ databases">
        <title>Draft genome sequence of filamentous cyanobacterium Calothrix elsteri CCALA 953.</title>
        <authorList>
            <person name="Gagunashvili A.N."/>
            <person name="Elster J."/>
            <person name="Andresson O.S."/>
        </authorList>
    </citation>
    <scope>NUCLEOTIDE SEQUENCE [LARGE SCALE GENOMIC DNA]</scope>
    <source>
        <strain evidence="1 2">CCALA 953</strain>
    </source>
</reference>
<comment type="caution">
    <text evidence="1">The sequence shown here is derived from an EMBL/GenBank/DDBJ whole genome shotgun (WGS) entry which is preliminary data.</text>
</comment>